<keyword evidence="1" id="KW-0472">Membrane</keyword>
<keyword evidence="1" id="KW-1133">Transmembrane helix</keyword>
<accession>M5S3Y5</accession>
<evidence type="ECO:0000256" key="1">
    <source>
        <dbReference type="SAM" id="Phobius"/>
    </source>
</evidence>
<gene>
    <name evidence="2" type="ORF">RMSM_02185</name>
</gene>
<evidence type="ECO:0000313" key="2">
    <source>
        <dbReference type="EMBL" id="EMI20894.1"/>
    </source>
</evidence>
<dbReference type="PANTHER" id="PTHR32063:SF0">
    <property type="entry name" value="SWARMING MOTILITY PROTEIN SWRC"/>
    <property type="match status" value="1"/>
</dbReference>
<dbReference type="SUPFAM" id="SSF82693">
    <property type="entry name" value="Multidrug efflux transporter AcrB pore domain, PN1, PN2, PC1 and PC2 subdomains"/>
    <property type="match status" value="1"/>
</dbReference>
<protein>
    <submittedName>
        <fullName evidence="2">Acriflavin resistance protein</fullName>
    </submittedName>
</protein>
<evidence type="ECO:0000313" key="3">
    <source>
        <dbReference type="Proteomes" id="UP000011991"/>
    </source>
</evidence>
<keyword evidence="3" id="KW-1185">Reference proteome</keyword>
<dbReference type="GO" id="GO:0005886">
    <property type="term" value="C:plasma membrane"/>
    <property type="evidence" value="ECO:0007669"/>
    <property type="project" value="TreeGrafter"/>
</dbReference>
<dbReference type="Proteomes" id="UP000011991">
    <property type="component" value="Unassembled WGS sequence"/>
</dbReference>
<name>M5S3Y5_9BACT</name>
<dbReference type="GO" id="GO:0042910">
    <property type="term" value="F:xenobiotic transmembrane transporter activity"/>
    <property type="evidence" value="ECO:0007669"/>
    <property type="project" value="TreeGrafter"/>
</dbReference>
<dbReference type="RefSeq" id="WP_008695005.1">
    <property type="nucleotide sequence ID" value="NZ_ANOG01000308.1"/>
</dbReference>
<organism evidence="2 3">
    <name type="scientific">Rhodopirellula maiorica SM1</name>
    <dbReference type="NCBI Taxonomy" id="1265738"/>
    <lineage>
        <taxon>Bacteria</taxon>
        <taxon>Pseudomonadati</taxon>
        <taxon>Planctomycetota</taxon>
        <taxon>Planctomycetia</taxon>
        <taxon>Pirellulales</taxon>
        <taxon>Pirellulaceae</taxon>
        <taxon>Novipirellula</taxon>
    </lineage>
</organism>
<reference evidence="2 3" key="1">
    <citation type="journal article" date="2013" name="Mar. Genomics">
        <title>Expression of sulfatases in Rhodopirellula baltica and the diversity of sulfatases in the genus Rhodopirellula.</title>
        <authorList>
            <person name="Wegner C.E."/>
            <person name="Richter-Heitmann T."/>
            <person name="Klindworth A."/>
            <person name="Klockow C."/>
            <person name="Richter M."/>
            <person name="Achstetter T."/>
            <person name="Glockner F.O."/>
            <person name="Harder J."/>
        </authorList>
    </citation>
    <scope>NUCLEOTIDE SEQUENCE [LARGE SCALE GENOMIC DNA]</scope>
    <source>
        <strain evidence="2 3">SM1</strain>
    </source>
</reference>
<dbReference type="PRINTS" id="PR00702">
    <property type="entry name" value="ACRIFLAVINRP"/>
</dbReference>
<dbReference type="Gene3D" id="1.20.1640.10">
    <property type="entry name" value="Multidrug efflux transporter AcrB transmembrane domain"/>
    <property type="match status" value="1"/>
</dbReference>
<dbReference type="AlphaFoldDB" id="M5S3Y5"/>
<feature type="non-terminal residue" evidence="2">
    <location>
        <position position="130"/>
    </location>
</feature>
<dbReference type="InterPro" id="IPR001036">
    <property type="entry name" value="Acrflvin-R"/>
</dbReference>
<comment type="caution">
    <text evidence="2">The sequence shown here is derived from an EMBL/GenBank/DDBJ whole genome shotgun (WGS) entry which is preliminary data.</text>
</comment>
<dbReference type="Pfam" id="PF00873">
    <property type="entry name" value="ACR_tran"/>
    <property type="match status" value="1"/>
</dbReference>
<dbReference type="PANTHER" id="PTHR32063">
    <property type="match status" value="1"/>
</dbReference>
<sequence length="130" mass="14411">MHPIESCVRNPVKVAVGALLLILFGVIALIGMPMQLTPEVQTPTLTIETRWPGASPQEVEREIIQEQEEQLKSVEGVTKMTSESMDSSGRITLEFYVGTNMEEALLKVNSRLQQVPEYPEEADQPVISTS</sequence>
<feature type="transmembrane region" description="Helical" evidence="1">
    <location>
        <begin position="12"/>
        <end position="34"/>
    </location>
</feature>
<keyword evidence="1" id="KW-0812">Transmembrane</keyword>
<dbReference type="Gene3D" id="3.30.70.1430">
    <property type="entry name" value="Multidrug efflux transporter AcrB pore domain"/>
    <property type="match status" value="1"/>
</dbReference>
<dbReference type="EMBL" id="ANOG01000308">
    <property type="protein sequence ID" value="EMI20894.1"/>
    <property type="molecule type" value="Genomic_DNA"/>
</dbReference>
<proteinExistence type="predicted"/>